<dbReference type="InterPro" id="IPR000847">
    <property type="entry name" value="LysR_HTH_N"/>
</dbReference>
<dbReference type="Proteomes" id="UP000235803">
    <property type="component" value="Unassembled WGS sequence"/>
</dbReference>
<evidence type="ECO:0000313" key="7">
    <source>
        <dbReference type="Proteomes" id="UP000235803"/>
    </source>
</evidence>
<evidence type="ECO:0000256" key="1">
    <source>
        <dbReference type="ARBA" id="ARBA00009437"/>
    </source>
</evidence>
<organism evidence="6 7">
    <name type="scientific">Billgrantia endophytica</name>
    <dbReference type="NCBI Taxonomy" id="2033802"/>
    <lineage>
        <taxon>Bacteria</taxon>
        <taxon>Pseudomonadati</taxon>
        <taxon>Pseudomonadota</taxon>
        <taxon>Gammaproteobacteria</taxon>
        <taxon>Oceanospirillales</taxon>
        <taxon>Halomonadaceae</taxon>
        <taxon>Billgrantia</taxon>
    </lineage>
</organism>
<dbReference type="GO" id="GO:0003700">
    <property type="term" value="F:DNA-binding transcription factor activity"/>
    <property type="evidence" value="ECO:0007669"/>
    <property type="project" value="InterPro"/>
</dbReference>
<dbReference type="OrthoDB" id="8850588at2"/>
<evidence type="ECO:0000256" key="2">
    <source>
        <dbReference type="ARBA" id="ARBA00023015"/>
    </source>
</evidence>
<evidence type="ECO:0000256" key="4">
    <source>
        <dbReference type="ARBA" id="ARBA00023163"/>
    </source>
</evidence>
<dbReference type="FunFam" id="1.10.10.10:FF:000001">
    <property type="entry name" value="LysR family transcriptional regulator"/>
    <property type="match status" value="1"/>
</dbReference>
<comment type="caution">
    <text evidence="6">The sequence shown here is derived from an EMBL/GenBank/DDBJ whole genome shotgun (WGS) entry which is preliminary data.</text>
</comment>
<keyword evidence="7" id="KW-1185">Reference proteome</keyword>
<dbReference type="Gene3D" id="3.40.190.10">
    <property type="entry name" value="Periplasmic binding protein-like II"/>
    <property type="match status" value="2"/>
</dbReference>
<dbReference type="SUPFAM" id="SSF53850">
    <property type="entry name" value="Periplasmic binding protein-like II"/>
    <property type="match status" value="1"/>
</dbReference>
<name>A0A2N7U2W0_9GAMM</name>
<dbReference type="Pfam" id="PF00126">
    <property type="entry name" value="HTH_1"/>
    <property type="match status" value="1"/>
</dbReference>
<evidence type="ECO:0000313" key="6">
    <source>
        <dbReference type="EMBL" id="PMR74775.1"/>
    </source>
</evidence>
<sequence length="375" mass="40979">MVGSSLISPSLATSCSHCAENSLLPTVQFPSATSICRMHIPCTVTGGRLDRHHVNWTSAKGICTGTDPAQHIGAEMDRRNLECFIALADEAHFHRAAERCNISQPGISQQLRKLEEHLGVVLLNRSSRQVSLTPAGAAFLSEARRIVQDIDNATRIARRVDRGLQGTLVIGSTASGLFILLPEIIKLFRIDHGEIQVDVRHMTTHEQEIALDRSEIQAGICHPPISDRKLTSEMLVTLPFSVVMSDDHPLAAQKTVRLNDLEEETAILFPRQVGPLLYDNMISLFRQEGFLPMRIIEAAPVQSIIAMAACGAGVGFVASRAQQIPRRGVVYREIAGPKPHITLGIAFPESGPSHLARAFADCAQQTATELFDNKI</sequence>
<keyword evidence="3" id="KW-0238">DNA-binding</keyword>
<dbReference type="PRINTS" id="PR00039">
    <property type="entry name" value="HTHLYSR"/>
</dbReference>
<accession>A0A2N7U2W0</accession>
<dbReference type="Pfam" id="PF03466">
    <property type="entry name" value="LysR_substrate"/>
    <property type="match status" value="1"/>
</dbReference>
<dbReference type="InterPro" id="IPR005119">
    <property type="entry name" value="LysR_subst-bd"/>
</dbReference>
<proteinExistence type="inferred from homology"/>
<dbReference type="InterPro" id="IPR036390">
    <property type="entry name" value="WH_DNA-bd_sf"/>
</dbReference>
<comment type="similarity">
    <text evidence="1">Belongs to the LysR transcriptional regulatory family.</text>
</comment>
<keyword evidence="4" id="KW-0804">Transcription</keyword>
<dbReference type="GO" id="GO:0003677">
    <property type="term" value="F:DNA binding"/>
    <property type="evidence" value="ECO:0007669"/>
    <property type="project" value="UniProtKB-KW"/>
</dbReference>
<evidence type="ECO:0000259" key="5">
    <source>
        <dbReference type="PROSITE" id="PS50931"/>
    </source>
</evidence>
<dbReference type="PANTHER" id="PTHR30346">
    <property type="entry name" value="TRANSCRIPTIONAL DUAL REGULATOR HCAR-RELATED"/>
    <property type="match status" value="1"/>
</dbReference>
<reference evidence="6 7" key="1">
    <citation type="submission" date="2018-01" db="EMBL/GenBank/DDBJ databases">
        <title>Halomonas endophytica sp. nov., isolated from storage liquid in the stems of Populus euphratica.</title>
        <authorList>
            <person name="Chen C."/>
        </authorList>
    </citation>
    <scope>NUCLEOTIDE SEQUENCE [LARGE SCALE GENOMIC DNA]</scope>
    <source>
        <strain evidence="6 7">MC28</strain>
    </source>
</reference>
<dbReference type="AlphaFoldDB" id="A0A2N7U2W0"/>
<dbReference type="InterPro" id="IPR036388">
    <property type="entry name" value="WH-like_DNA-bd_sf"/>
</dbReference>
<evidence type="ECO:0000256" key="3">
    <source>
        <dbReference type="ARBA" id="ARBA00023125"/>
    </source>
</evidence>
<feature type="domain" description="HTH lysR-type" evidence="5">
    <location>
        <begin position="76"/>
        <end position="133"/>
    </location>
</feature>
<keyword evidence="2" id="KW-0805">Transcription regulation</keyword>
<dbReference type="CDD" id="cd08414">
    <property type="entry name" value="PBP2_LTTR_aromatics_like"/>
    <property type="match status" value="1"/>
</dbReference>
<protein>
    <submittedName>
        <fullName evidence="6">LysR family transcriptional regulator</fullName>
    </submittedName>
</protein>
<dbReference type="GO" id="GO:0032993">
    <property type="term" value="C:protein-DNA complex"/>
    <property type="evidence" value="ECO:0007669"/>
    <property type="project" value="TreeGrafter"/>
</dbReference>
<dbReference type="PROSITE" id="PS50931">
    <property type="entry name" value="HTH_LYSR"/>
    <property type="match status" value="1"/>
</dbReference>
<gene>
    <name evidence="6" type="ORF">C1H69_13065</name>
</gene>
<dbReference type="SUPFAM" id="SSF46785">
    <property type="entry name" value="Winged helix' DNA-binding domain"/>
    <property type="match status" value="1"/>
</dbReference>
<dbReference type="EMBL" id="PNRF01000027">
    <property type="protein sequence ID" value="PMR74775.1"/>
    <property type="molecule type" value="Genomic_DNA"/>
</dbReference>
<dbReference type="Gene3D" id="1.10.10.10">
    <property type="entry name" value="Winged helix-like DNA-binding domain superfamily/Winged helix DNA-binding domain"/>
    <property type="match status" value="1"/>
</dbReference>
<dbReference type="PANTHER" id="PTHR30346:SF0">
    <property type="entry name" value="HCA OPERON TRANSCRIPTIONAL ACTIVATOR HCAR"/>
    <property type="match status" value="1"/>
</dbReference>